<protein>
    <recommendedName>
        <fullName evidence="6">HTTM-like domain-containing protein</fullName>
    </recommendedName>
</protein>
<feature type="transmembrane region" description="Helical" evidence="5">
    <location>
        <begin position="248"/>
        <end position="281"/>
    </location>
</feature>
<evidence type="ECO:0000313" key="7">
    <source>
        <dbReference type="EMBL" id="BAN00456.1"/>
    </source>
</evidence>
<sequence length="305" mass="33656">MSLDTLRSSVRGHVHHLLFAPRSAWPMAIARIVIGIGILGWAVSMMFEVSTFMSDDGLVGPDFASSDFRWITLDSAGSVQITLIVLTLASIPIIIGFRPTIFLVVAFILLVAVQRRTPIILNSGDIILRNLTLLLAFTPTSAALSFDRWRRLGRDGLRTAPLVAPWGLRFVQLQMMLVYFFAFWGKTGDQWREGTAVSTAFRLTDLHRFGPPGILTDNLLVSGLLTWGTLVVELALAVLLWYKPARPVLIVAGLVLHFTIDTFVLVGFFGIAMAAGLMTFLDGDSVQRFVDRRRARARPTAATTT</sequence>
<feature type="transmembrane region" description="Helical" evidence="5">
    <location>
        <begin position="28"/>
        <end position="47"/>
    </location>
</feature>
<gene>
    <name evidence="7" type="ORF">YM304_01420</name>
</gene>
<dbReference type="RefSeq" id="WP_015439704.1">
    <property type="nucleotide sequence ID" value="NC_020520.1"/>
</dbReference>
<evidence type="ECO:0000256" key="3">
    <source>
        <dbReference type="ARBA" id="ARBA00022989"/>
    </source>
</evidence>
<evidence type="ECO:0000313" key="8">
    <source>
        <dbReference type="Proteomes" id="UP000011863"/>
    </source>
</evidence>
<dbReference type="Pfam" id="PF05090">
    <property type="entry name" value="HTTM"/>
    <property type="match status" value="1"/>
</dbReference>
<dbReference type="PANTHER" id="PTHR39535">
    <property type="entry name" value="SPORULATION-DELAYING PROTEIN SDPB"/>
    <property type="match status" value="1"/>
</dbReference>
<dbReference type="PANTHER" id="PTHR39535:SF2">
    <property type="entry name" value="HTTM DOMAIN-CONTAINING PROTEIN"/>
    <property type="match status" value="1"/>
</dbReference>
<keyword evidence="3 5" id="KW-1133">Transmembrane helix</keyword>
<dbReference type="GO" id="GO:0012505">
    <property type="term" value="C:endomembrane system"/>
    <property type="evidence" value="ECO:0007669"/>
    <property type="project" value="UniProtKB-SubCell"/>
</dbReference>
<feature type="transmembrane region" description="Helical" evidence="5">
    <location>
        <begin position="166"/>
        <end position="184"/>
    </location>
</feature>
<keyword evidence="8" id="KW-1185">Reference proteome</keyword>
<dbReference type="InterPro" id="IPR053934">
    <property type="entry name" value="HTTM_dom"/>
</dbReference>
<keyword evidence="2 5" id="KW-0812">Transmembrane</keyword>
<evidence type="ECO:0000256" key="5">
    <source>
        <dbReference type="SAM" id="Phobius"/>
    </source>
</evidence>
<evidence type="ECO:0000256" key="2">
    <source>
        <dbReference type="ARBA" id="ARBA00022692"/>
    </source>
</evidence>
<feature type="transmembrane region" description="Helical" evidence="5">
    <location>
        <begin position="219"/>
        <end position="242"/>
    </location>
</feature>
<comment type="subcellular location">
    <subcellularLocation>
        <location evidence="1">Endomembrane system</location>
        <topology evidence="1">Multi-pass membrane protein</topology>
    </subcellularLocation>
</comment>
<organism evidence="7 8">
    <name type="scientific">Ilumatobacter coccineus (strain NBRC 103263 / KCTC 29153 / YM16-304)</name>
    <dbReference type="NCBI Taxonomy" id="1313172"/>
    <lineage>
        <taxon>Bacteria</taxon>
        <taxon>Bacillati</taxon>
        <taxon>Actinomycetota</taxon>
        <taxon>Acidimicrobiia</taxon>
        <taxon>Acidimicrobiales</taxon>
        <taxon>Ilumatobacteraceae</taxon>
        <taxon>Ilumatobacter</taxon>
    </lineage>
</organism>
<dbReference type="AlphaFoldDB" id="A0A6C7E8U2"/>
<reference evidence="7 8" key="1">
    <citation type="journal article" date="2013" name="Int. J. Syst. Evol. Microbiol.">
        <title>Ilumatobacter nonamiense sp. nov. and Ilumatobacter coccineum sp. nov., isolated from seashore sand.</title>
        <authorList>
            <person name="Matsumoto A."/>
            <person name="Kasai H."/>
            <person name="Matsuo Y."/>
            <person name="Shizuri Y."/>
            <person name="Ichikawa N."/>
            <person name="Fujita N."/>
            <person name="Omura S."/>
            <person name="Takahashi Y."/>
        </authorList>
    </citation>
    <scope>NUCLEOTIDE SEQUENCE [LARGE SCALE GENOMIC DNA]</scope>
    <source>
        <strain evidence="8">NBRC 103263 / KCTC 29153 / YM16-304</strain>
    </source>
</reference>
<accession>A0A6C7E8U2</accession>
<dbReference type="EMBL" id="AP012057">
    <property type="protein sequence ID" value="BAN00456.1"/>
    <property type="molecule type" value="Genomic_DNA"/>
</dbReference>
<name>A0A6C7E8U2_ILUCY</name>
<dbReference type="Proteomes" id="UP000011863">
    <property type="component" value="Chromosome"/>
</dbReference>
<dbReference type="OrthoDB" id="128729at2"/>
<dbReference type="InterPro" id="IPR052964">
    <property type="entry name" value="Sporulation_signal_mat"/>
</dbReference>
<proteinExistence type="predicted"/>
<dbReference type="InterPro" id="IPR011020">
    <property type="entry name" value="HTTM-like"/>
</dbReference>
<feature type="transmembrane region" description="Helical" evidence="5">
    <location>
        <begin position="81"/>
        <end position="114"/>
    </location>
</feature>
<evidence type="ECO:0000256" key="1">
    <source>
        <dbReference type="ARBA" id="ARBA00004127"/>
    </source>
</evidence>
<keyword evidence="4 5" id="KW-0472">Membrane</keyword>
<evidence type="ECO:0000256" key="4">
    <source>
        <dbReference type="ARBA" id="ARBA00023136"/>
    </source>
</evidence>
<feature type="domain" description="HTTM-like" evidence="6">
    <location>
        <begin position="19"/>
        <end position="285"/>
    </location>
</feature>
<dbReference type="KEGG" id="aym:YM304_01420"/>
<evidence type="ECO:0000259" key="6">
    <source>
        <dbReference type="SMART" id="SM00752"/>
    </source>
</evidence>
<dbReference type="SMART" id="SM00752">
    <property type="entry name" value="HTTM"/>
    <property type="match status" value="1"/>
</dbReference>